<keyword evidence="3" id="KW-0808">Transferase</keyword>
<evidence type="ECO:0000259" key="2">
    <source>
        <dbReference type="Pfam" id="PF08241"/>
    </source>
</evidence>
<gene>
    <name evidence="3" type="ORF">GPZ80_30180</name>
</gene>
<accession>A0ABR7LFD1</accession>
<evidence type="ECO:0000313" key="3">
    <source>
        <dbReference type="EMBL" id="MBC6451435.1"/>
    </source>
</evidence>
<protein>
    <submittedName>
        <fullName evidence="3">Class I SAM-dependent methyltransferase</fullName>
    </submittedName>
</protein>
<dbReference type="Proteomes" id="UP000734823">
    <property type="component" value="Unassembled WGS sequence"/>
</dbReference>
<evidence type="ECO:0000313" key="4">
    <source>
        <dbReference type="Proteomes" id="UP000734823"/>
    </source>
</evidence>
<sequence length="191" mass="21304">MPTTGAHADQVRKPGWTPVGVGLSPGMRRHARGRMPIALADGRRLPIRSGSLSAVIAVMVHTDMPAYLAVVREAARILRPGGRVRPHRRPPCFRGAFADRSDREAIVLRSGYRDRHWTKESWTDKGIRHLVGATHRPLPDLLHTFLDAGLALERFTEGGAQTPITFFARAHEPTAMTTRTVVARCYRRRHA</sequence>
<dbReference type="InterPro" id="IPR029063">
    <property type="entry name" value="SAM-dependent_MTases_sf"/>
</dbReference>
<comment type="caution">
    <text evidence="3">The sequence shown here is derived from an EMBL/GenBank/DDBJ whole genome shotgun (WGS) entry which is preliminary data.</text>
</comment>
<feature type="region of interest" description="Disordered" evidence="1">
    <location>
        <begin position="1"/>
        <end position="21"/>
    </location>
</feature>
<proteinExistence type="predicted"/>
<dbReference type="Gene3D" id="3.40.50.150">
    <property type="entry name" value="Vaccinia Virus protein VP39"/>
    <property type="match status" value="1"/>
</dbReference>
<dbReference type="GO" id="GO:0008168">
    <property type="term" value="F:methyltransferase activity"/>
    <property type="evidence" value="ECO:0007669"/>
    <property type="project" value="UniProtKB-KW"/>
</dbReference>
<dbReference type="EMBL" id="JABVED010000030">
    <property type="protein sequence ID" value="MBC6451435.1"/>
    <property type="molecule type" value="Genomic_DNA"/>
</dbReference>
<dbReference type="GO" id="GO:0032259">
    <property type="term" value="P:methylation"/>
    <property type="evidence" value="ECO:0007669"/>
    <property type="project" value="UniProtKB-KW"/>
</dbReference>
<keyword evidence="3" id="KW-0489">Methyltransferase</keyword>
<name>A0ABR7LFD1_9PSEU</name>
<keyword evidence="4" id="KW-1185">Reference proteome</keyword>
<feature type="domain" description="Methyltransferase type 11" evidence="2">
    <location>
        <begin position="4"/>
        <end position="84"/>
    </location>
</feature>
<evidence type="ECO:0000256" key="1">
    <source>
        <dbReference type="SAM" id="MobiDB-lite"/>
    </source>
</evidence>
<dbReference type="SUPFAM" id="SSF53335">
    <property type="entry name" value="S-adenosyl-L-methionine-dependent methyltransferases"/>
    <property type="match status" value="1"/>
</dbReference>
<dbReference type="Pfam" id="PF08241">
    <property type="entry name" value="Methyltransf_11"/>
    <property type="match status" value="1"/>
</dbReference>
<reference evidence="3 4" key="1">
    <citation type="submission" date="2020-06" db="EMBL/GenBank/DDBJ databases">
        <title>Actinokineospora xiongansis sp. nov., isolated from soil of Baiyangdian.</title>
        <authorList>
            <person name="Zhang X."/>
        </authorList>
    </citation>
    <scope>NUCLEOTIDE SEQUENCE [LARGE SCALE GENOMIC DNA]</scope>
    <source>
        <strain evidence="3 4">HBU206404</strain>
    </source>
</reference>
<dbReference type="InterPro" id="IPR013216">
    <property type="entry name" value="Methyltransf_11"/>
</dbReference>
<dbReference type="RefSeq" id="WP_187224525.1">
    <property type="nucleotide sequence ID" value="NZ_JABVED010000030.1"/>
</dbReference>
<organism evidence="3 4">
    <name type="scientific">Actinokineospora xionganensis</name>
    <dbReference type="NCBI Taxonomy" id="2684470"/>
    <lineage>
        <taxon>Bacteria</taxon>
        <taxon>Bacillati</taxon>
        <taxon>Actinomycetota</taxon>
        <taxon>Actinomycetes</taxon>
        <taxon>Pseudonocardiales</taxon>
        <taxon>Pseudonocardiaceae</taxon>
        <taxon>Actinokineospora</taxon>
    </lineage>
</organism>